<dbReference type="AlphaFoldDB" id="A0A813W8W3"/>
<keyword evidence="3" id="KW-1185">Reference proteome</keyword>
<evidence type="ECO:0000313" key="3">
    <source>
        <dbReference type="Proteomes" id="UP000663879"/>
    </source>
</evidence>
<comment type="caution">
    <text evidence="2">The sequence shown here is derived from an EMBL/GenBank/DDBJ whole genome shotgun (WGS) entry which is preliminary data.</text>
</comment>
<gene>
    <name evidence="2" type="ORF">OXX778_LOCUS9118</name>
</gene>
<dbReference type="EMBL" id="CAJNOC010001318">
    <property type="protein sequence ID" value="CAF0854373.1"/>
    <property type="molecule type" value="Genomic_DNA"/>
</dbReference>
<name>A0A813W8W3_9BILA</name>
<proteinExistence type="predicted"/>
<feature type="region of interest" description="Disordered" evidence="1">
    <location>
        <begin position="42"/>
        <end position="72"/>
    </location>
</feature>
<dbReference type="Proteomes" id="UP000663879">
    <property type="component" value="Unassembled WGS sequence"/>
</dbReference>
<reference evidence="2" key="1">
    <citation type="submission" date="2021-02" db="EMBL/GenBank/DDBJ databases">
        <authorList>
            <person name="Nowell W R."/>
        </authorList>
    </citation>
    <scope>NUCLEOTIDE SEQUENCE</scope>
    <source>
        <strain evidence="2">Ploen Becks lab</strain>
    </source>
</reference>
<feature type="compositionally biased region" description="Basic and acidic residues" evidence="1">
    <location>
        <begin position="44"/>
        <end position="72"/>
    </location>
</feature>
<evidence type="ECO:0000313" key="2">
    <source>
        <dbReference type="EMBL" id="CAF0854373.1"/>
    </source>
</evidence>
<protein>
    <submittedName>
        <fullName evidence="2">Uncharacterized protein</fullName>
    </submittedName>
</protein>
<organism evidence="2 3">
    <name type="scientific">Brachionus calyciflorus</name>
    <dbReference type="NCBI Taxonomy" id="104777"/>
    <lineage>
        <taxon>Eukaryota</taxon>
        <taxon>Metazoa</taxon>
        <taxon>Spiralia</taxon>
        <taxon>Gnathifera</taxon>
        <taxon>Rotifera</taxon>
        <taxon>Eurotatoria</taxon>
        <taxon>Monogononta</taxon>
        <taxon>Pseudotrocha</taxon>
        <taxon>Ploima</taxon>
        <taxon>Brachionidae</taxon>
        <taxon>Brachionus</taxon>
    </lineage>
</organism>
<sequence>MIVCFVWIAFKVADVKKCLDSIRQALTEQQMPKMSINNLVVDLNPHEDPERENIKKTEQHESHDSDERQNGA</sequence>
<evidence type="ECO:0000256" key="1">
    <source>
        <dbReference type="SAM" id="MobiDB-lite"/>
    </source>
</evidence>
<accession>A0A813W8W3</accession>